<sequence>MRITDTPIPEWRNVDHDLFEREIVPRFAPAVLRGLVRDWPAARAGAASSQAACAYLRRFDQGAPVEAFLGAPGIGGRFFYRDDMVGFNFEKRRLRFGDVLTFLAEEDAPGRPAVYVGATPVAQCAPGFEVENALSLIADKPAVPRLWIGNATVVAAHFDMSDNIACLVSGRRRFTVFPPEEVANLYVGPLDHNMAGQPASMVSFAEPDLDRFPRFRQAMAAAQVAELGPGDAIYIPSPWWHHVEALDPFNVLLNYWWDDQPADAGSPLEALGYGILAVSNLPEGRREAWRSLFDHYVFKRDGEPAAHLAPGHRGILGPSTPQLRARIRQFLMQGLARG</sequence>
<proteinExistence type="predicted"/>
<dbReference type="InterPro" id="IPR041667">
    <property type="entry name" value="Cupin_8"/>
</dbReference>
<dbReference type="Pfam" id="PF13621">
    <property type="entry name" value="Cupin_8"/>
    <property type="match status" value="1"/>
</dbReference>
<feature type="domain" description="JmjC" evidence="1">
    <location>
        <begin position="108"/>
        <end position="272"/>
    </location>
</feature>
<dbReference type="SMART" id="SM00558">
    <property type="entry name" value="JmjC"/>
    <property type="match status" value="1"/>
</dbReference>
<gene>
    <name evidence="2" type="ORF">AVDCRST_MAG39-788</name>
</gene>
<evidence type="ECO:0000259" key="1">
    <source>
        <dbReference type="PROSITE" id="PS51184"/>
    </source>
</evidence>
<dbReference type="PANTHER" id="PTHR12461:SF105">
    <property type="entry name" value="HYPOXIA-INDUCIBLE FACTOR 1-ALPHA INHIBITOR"/>
    <property type="match status" value="1"/>
</dbReference>
<dbReference type="PANTHER" id="PTHR12461">
    <property type="entry name" value="HYPOXIA-INDUCIBLE FACTOR 1 ALPHA INHIBITOR-RELATED"/>
    <property type="match status" value="1"/>
</dbReference>
<dbReference type="EMBL" id="CADCVW010000032">
    <property type="protein sequence ID" value="CAA9491223.1"/>
    <property type="molecule type" value="Genomic_DNA"/>
</dbReference>
<accession>A0A6J4S7C7</accession>
<dbReference type="PROSITE" id="PS51184">
    <property type="entry name" value="JMJC"/>
    <property type="match status" value="1"/>
</dbReference>
<protein>
    <submittedName>
        <fullName evidence="2">Pass1-related protein</fullName>
    </submittedName>
</protein>
<dbReference type="Gene3D" id="2.60.120.650">
    <property type="entry name" value="Cupin"/>
    <property type="match status" value="1"/>
</dbReference>
<dbReference type="InterPro" id="IPR003347">
    <property type="entry name" value="JmjC_dom"/>
</dbReference>
<reference evidence="2" key="1">
    <citation type="submission" date="2020-02" db="EMBL/GenBank/DDBJ databases">
        <authorList>
            <person name="Meier V. D."/>
        </authorList>
    </citation>
    <scope>NUCLEOTIDE SEQUENCE</scope>
    <source>
        <strain evidence="2">AVDCRST_MAG39</strain>
    </source>
</reference>
<dbReference type="AlphaFoldDB" id="A0A6J4S7C7"/>
<name>A0A6J4S7C7_9SPHN</name>
<evidence type="ECO:0000313" key="2">
    <source>
        <dbReference type="EMBL" id="CAA9491223.1"/>
    </source>
</evidence>
<dbReference type="SUPFAM" id="SSF51197">
    <property type="entry name" value="Clavaminate synthase-like"/>
    <property type="match status" value="1"/>
</dbReference>
<organism evidence="2">
    <name type="scientific">uncultured Sphingomonadaceae bacterium</name>
    <dbReference type="NCBI Taxonomy" id="169976"/>
    <lineage>
        <taxon>Bacteria</taxon>
        <taxon>Pseudomonadati</taxon>
        <taxon>Pseudomonadota</taxon>
        <taxon>Alphaproteobacteria</taxon>
        <taxon>Sphingomonadales</taxon>
        <taxon>Sphingomonadaceae</taxon>
        <taxon>environmental samples</taxon>
    </lineage>
</organism>